<dbReference type="Proteomes" id="UP000681722">
    <property type="component" value="Unassembled WGS sequence"/>
</dbReference>
<evidence type="ECO:0000259" key="2">
    <source>
        <dbReference type="Pfam" id="PF00561"/>
    </source>
</evidence>
<dbReference type="EMBL" id="CAJNOK010004635">
    <property type="protein sequence ID" value="CAF0944219.1"/>
    <property type="molecule type" value="Genomic_DNA"/>
</dbReference>
<dbReference type="Gene3D" id="3.40.50.1820">
    <property type="entry name" value="alpha/beta hydrolase"/>
    <property type="match status" value="1"/>
</dbReference>
<dbReference type="Proteomes" id="UP000682733">
    <property type="component" value="Unassembled WGS sequence"/>
</dbReference>
<dbReference type="SUPFAM" id="SSF53474">
    <property type="entry name" value="alpha/beta-Hydrolases"/>
    <property type="match status" value="1"/>
</dbReference>
<dbReference type="Pfam" id="PF00561">
    <property type="entry name" value="Abhydrolase_1"/>
    <property type="match status" value="1"/>
</dbReference>
<reference evidence="4" key="1">
    <citation type="submission" date="2021-02" db="EMBL/GenBank/DDBJ databases">
        <authorList>
            <person name="Nowell W R."/>
        </authorList>
    </citation>
    <scope>NUCLEOTIDE SEQUENCE</scope>
</reference>
<dbReference type="PANTHER" id="PTHR42886:SF87">
    <property type="entry name" value="AB HYDROLASE-1 DOMAIN-CONTAINING PROTEIN"/>
    <property type="match status" value="1"/>
</dbReference>
<feature type="chain" id="PRO_5035685014" description="AB hydrolase-1 domain-containing protein" evidence="1">
    <location>
        <begin position="21"/>
        <end position="337"/>
    </location>
</feature>
<dbReference type="EMBL" id="CAJOBC010005366">
    <property type="protein sequence ID" value="CAF3861543.1"/>
    <property type="molecule type" value="Genomic_DNA"/>
</dbReference>
<dbReference type="InterPro" id="IPR000073">
    <property type="entry name" value="AB_hydrolase_1"/>
</dbReference>
<dbReference type="Proteomes" id="UP000663829">
    <property type="component" value="Unassembled WGS sequence"/>
</dbReference>
<evidence type="ECO:0000256" key="1">
    <source>
        <dbReference type="SAM" id="SignalP"/>
    </source>
</evidence>
<dbReference type="OrthoDB" id="190201at2759"/>
<keyword evidence="1" id="KW-0732">Signal</keyword>
<evidence type="ECO:0000313" key="6">
    <source>
        <dbReference type="EMBL" id="CAF3861543.1"/>
    </source>
</evidence>
<feature type="domain" description="AB hydrolase-1" evidence="2">
    <location>
        <begin position="57"/>
        <end position="163"/>
    </location>
</feature>
<keyword evidence="7" id="KW-1185">Reference proteome</keyword>
<evidence type="ECO:0000313" key="5">
    <source>
        <dbReference type="EMBL" id="CAF3718973.1"/>
    </source>
</evidence>
<dbReference type="PANTHER" id="PTHR42886">
    <property type="entry name" value="RE40534P-RELATED"/>
    <property type="match status" value="1"/>
</dbReference>
<gene>
    <name evidence="4" type="ORF">GPM918_LOCUS18520</name>
    <name evidence="3" type="ORF">OVA965_LOCUS11801</name>
    <name evidence="6" type="ORF">SRO942_LOCUS18517</name>
    <name evidence="5" type="ORF">TMI583_LOCUS11805</name>
</gene>
<sequence length="337" mass="37804">MKSLVLIIAVKIHAAATTHCVQQMVQIQLFLAPYNIATWLCTNGQINVQDQTVHVTISGITADHNYWHFPNQSYVDYLVQTGGYVVFNFDRLGVGLSDRPIIGTLITADIHAEVLSQLVKYLKQQLKFPKIVLVGHSLGSLTIWTYASNYKNADIDGIIITGLLHNYNFTSLFSFGLDLYIANLDSKFSYLPLDYLTTIPNTRVNYLFYSTNADPYAIALDEQLKETGTLGELALGIFKFSASVSLSINVPVLVVIGQKDIEYCQQDYAVSCENSGIVLQRETPFYSTNTCLETYVQTESAHAINLHRNAQDWYQMAVNWSNRRIGKTWNSSATQPC</sequence>
<dbReference type="InterPro" id="IPR029058">
    <property type="entry name" value="AB_hydrolase_fold"/>
</dbReference>
<protein>
    <recommendedName>
        <fullName evidence="2">AB hydrolase-1 domain-containing protein</fullName>
    </recommendedName>
</protein>
<dbReference type="EMBL" id="CAJNOQ010005366">
    <property type="protein sequence ID" value="CAF1096258.1"/>
    <property type="molecule type" value="Genomic_DNA"/>
</dbReference>
<accession>A0A814NQ38</accession>
<dbReference type="EMBL" id="CAJOBA010004640">
    <property type="protein sequence ID" value="CAF3718973.1"/>
    <property type="molecule type" value="Genomic_DNA"/>
</dbReference>
<evidence type="ECO:0000313" key="3">
    <source>
        <dbReference type="EMBL" id="CAF0944219.1"/>
    </source>
</evidence>
<dbReference type="AlphaFoldDB" id="A0A814NQ38"/>
<name>A0A814NQ38_9BILA</name>
<proteinExistence type="predicted"/>
<feature type="signal peptide" evidence="1">
    <location>
        <begin position="1"/>
        <end position="20"/>
    </location>
</feature>
<evidence type="ECO:0000313" key="4">
    <source>
        <dbReference type="EMBL" id="CAF1096258.1"/>
    </source>
</evidence>
<evidence type="ECO:0000313" key="7">
    <source>
        <dbReference type="Proteomes" id="UP000663829"/>
    </source>
</evidence>
<comment type="caution">
    <text evidence="4">The sequence shown here is derived from an EMBL/GenBank/DDBJ whole genome shotgun (WGS) entry which is preliminary data.</text>
</comment>
<organism evidence="4 7">
    <name type="scientific">Didymodactylos carnosus</name>
    <dbReference type="NCBI Taxonomy" id="1234261"/>
    <lineage>
        <taxon>Eukaryota</taxon>
        <taxon>Metazoa</taxon>
        <taxon>Spiralia</taxon>
        <taxon>Gnathifera</taxon>
        <taxon>Rotifera</taxon>
        <taxon>Eurotatoria</taxon>
        <taxon>Bdelloidea</taxon>
        <taxon>Philodinida</taxon>
        <taxon>Philodinidae</taxon>
        <taxon>Didymodactylos</taxon>
    </lineage>
</organism>
<dbReference type="Proteomes" id="UP000677228">
    <property type="component" value="Unassembled WGS sequence"/>
</dbReference>